<organism evidence="1 2">
    <name type="scientific">Sutcliffiella rhizosphaerae</name>
    <dbReference type="NCBI Taxonomy" id="2880967"/>
    <lineage>
        <taxon>Bacteria</taxon>
        <taxon>Bacillati</taxon>
        <taxon>Bacillota</taxon>
        <taxon>Bacilli</taxon>
        <taxon>Bacillales</taxon>
        <taxon>Bacillaceae</taxon>
        <taxon>Sutcliffiella</taxon>
    </lineage>
</organism>
<proteinExistence type="predicted"/>
<dbReference type="RefSeq" id="WP_230501500.1">
    <property type="nucleotide sequence ID" value="NZ_CAKJTJ010000012.1"/>
</dbReference>
<protein>
    <submittedName>
        <fullName evidence="1">Uncharacterized protein</fullName>
    </submittedName>
</protein>
<dbReference type="EMBL" id="CAKJTJ010000012">
    <property type="protein sequence ID" value="CAG9621614.1"/>
    <property type="molecule type" value="Genomic_DNA"/>
</dbReference>
<evidence type="ECO:0000313" key="2">
    <source>
        <dbReference type="Proteomes" id="UP000789833"/>
    </source>
</evidence>
<dbReference type="Proteomes" id="UP000789833">
    <property type="component" value="Unassembled WGS sequence"/>
</dbReference>
<sequence length="495" mass="59036">MPTWIIRGDKLQATAGIISMQLDMYEHHKIMPLSIGDKIYYSNSDGIEHICKLVDIRIKEHITLTMEIIHEKQILPFKHLRKIWGLKNLDLFRLDTIKFQRLSMKEDLLIQSFLEIPGSLPDKAKYHYLDNYLYLFQKVAQKWLGNENIQKERYRFFREFSKEEHLTTMNWKEVQAIGDQLNAFQFPFAKERALGKQREPLEKYRNSFLFLTKGEGAISDRIQLFYANTQFKLIGFGHQAIGEMMHNIFPTYFCRLTSFESLAVEILYGEDPKQMLSIGMKIQYYQDLIEKSYLPEKYLEIVGRRTELPIYYEVSCFLYYFYKVHIENKLEQFSEKEDSQYWLYELASGGIQFDRGLLTMHHGKLGNILTYKNKQVLWKTFRQKYRKTKIPYLKISALYQFCHEMKVGDYVIIKNGSEKLIALGRITSDYMFPKFPNAPSYRKIEWIKTGSWQLKERLIFQNKLMNITNFERTLTYLMDQFTELSKASHLNGRCF</sequence>
<reference evidence="1 2" key="1">
    <citation type="submission" date="2021-10" db="EMBL/GenBank/DDBJ databases">
        <authorList>
            <person name="Criscuolo A."/>
        </authorList>
    </citation>
    <scope>NUCLEOTIDE SEQUENCE [LARGE SCALE GENOMIC DNA]</scope>
    <source>
        <strain evidence="2">CIP 111883</strain>
    </source>
</reference>
<accession>A0ABM8YPC8</accession>
<name>A0ABM8YPC8_9BACI</name>
<keyword evidence="2" id="KW-1185">Reference proteome</keyword>
<evidence type="ECO:0000313" key="1">
    <source>
        <dbReference type="EMBL" id="CAG9621614.1"/>
    </source>
</evidence>
<comment type="caution">
    <text evidence="1">The sequence shown here is derived from an EMBL/GenBank/DDBJ whole genome shotgun (WGS) entry which is preliminary data.</text>
</comment>
<gene>
    <name evidence="1" type="ORF">BACCIP111883_02387</name>
</gene>